<feature type="compositionally biased region" description="Basic and acidic residues" evidence="5">
    <location>
        <begin position="130"/>
        <end position="147"/>
    </location>
</feature>
<dbReference type="GO" id="GO:0006397">
    <property type="term" value="P:mRNA processing"/>
    <property type="evidence" value="ECO:0007669"/>
    <property type="project" value="UniProtKB-KW"/>
</dbReference>
<feature type="compositionally biased region" description="Acidic residues" evidence="5">
    <location>
        <begin position="211"/>
        <end position="221"/>
    </location>
</feature>
<feature type="compositionally biased region" description="Basic and acidic residues" evidence="5">
    <location>
        <begin position="1225"/>
        <end position="1238"/>
    </location>
</feature>
<feature type="compositionally biased region" description="Low complexity" evidence="5">
    <location>
        <begin position="293"/>
        <end position="309"/>
    </location>
</feature>
<name>A0A8K0N1L1_COCNU</name>
<dbReference type="InterPro" id="IPR007854">
    <property type="entry name" value="Fip1_dom"/>
</dbReference>
<feature type="compositionally biased region" description="Polar residues" evidence="5">
    <location>
        <begin position="672"/>
        <end position="697"/>
    </location>
</feature>
<evidence type="ECO:0000256" key="2">
    <source>
        <dbReference type="ARBA" id="ARBA00007459"/>
    </source>
</evidence>
<dbReference type="GO" id="GO:0016607">
    <property type="term" value="C:nuclear speck"/>
    <property type="evidence" value="ECO:0007669"/>
    <property type="project" value="TreeGrafter"/>
</dbReference>
<evidence type="ECO:0000313" key="7">
    <source>
        <dbReference type="EMBL" id="KAG1341876.1"/>
    </source>
</evidence>
<feature type="compositionally biased region" description="Basic and acidic residues" evidence="5">
    <location>
        <begin position="581"/>
        <end position="611"/>
    </location>
</feature>
<feature type="compositionally biased region" description="Basic and acidic residues" evidence="5">
    <location>
        <begin position="819"/>
        <end position="890"/>
    </location>
</feature>
<dbReference type="OrthoDB" id="1917198at2759"/>
<evidence type="ECO:0000256" key="4">
    <source>
        <dbReference type="ARBA" id="ARBA00023242"/>
    </source>
</evidence>
<feature type="region of interest" description="Disordered" evidence="5">
    <location>
        <begin position="329"/>
        <end position="382"/>
    </location>
</feature>
<dbReference type="InterPro" id="IPR044976">
    <property type="entry name" value="FIPS5/FIPS3-like"/>
</dbReference>
<gene>
    <name evidence="7" type="ORF">COCNU_05G001050</name>
</gene>
<dbReference type="Proteomes" id="UP000797356">
    <property type="component" value="Chromosome 5"/>
</dbReference>
<feature type="region of interest" description="Disordered" evidence="5">
    <location>
        <begin position="20"/>
        <end position="313"/>
    </location>
</feature>
<reference evidence="7" key="2">
    <citation type="submission" date="2019-07" db="EMBL/GenBank/DDBJ databases">
        <authorList>
            <person name="Yang Y."/>
            <person name="Bocs S."/>
            <person name="Baudouin L."/>
        </authorList>
    </citation>
    <scope>NUCLEOTIDE SEQUENCE</scope>
    <source>
        <tissue evidence="7">Spear leaf of Hainan Tall coconut</tissue>
    </source>
</reference>
<feature type="compositionally biased region" description="Polar residues" evidence="5">
    <location>
        <begin position="1240"/>
        <end position="1255"/>
    </location>
</feature>
<feature type="compositionally biased region" description="Basic and acidic residues" evidence="5">
    <location>
        <begin position="802"/>
        <end position="811"/>
    </location>
</feature>
<dbReference type="Pfam" id="PF05182">
    <property type="entry name" value="Fip1"/>
    <property type="match status" value="1"/>
</dbReference>
<organism evidence="7 8">
    <name type="scientific">Cocos nucifera</name>
    <name type="common">Coconut palm</name>
    <dbReference type="NCBI Taxonomy" id="13894"/>
    <lineage>
        <taxon>Eukaryota</taxon>
        <taxon>Viridiplantae</taxon>
        <taxon>Streptophyta</taxon>
        <taxon>Embryophyta</taxon>
        <taxon>Tracheophyta</taxon>
        <taxon>Spermatophyta</taxon>
        <taxon>Magnoliopsida</taxon>
        <taxon>Liliopsida</taxon>
        <taxon>Arecaceae</taxon>
        <taxon>Arecoideae</taxon>
        <taxon>Cocoseae</taxon>
        <taxon>Attaleinae</taxon>
        <taxon>Cocos</taxon>
    </lineage>
</organism>
<accession>A0A8K0N1L1</accession>
<comment type="subcellular location">
    <subcellularLocation>
        <location evidence="1">Nucleus</location>
    </subcellularLocation>
</comment>
<feature type="compositionally biased region" description="Basic and acidic residues" evidence="5">
    <location>
        <begin position="947"/>
        <end position="1189"/>
    </location>
</feature>
<feature type="compositionally biased region" description="Basic and acidic residues" evidence="5">
    <location>
        <begin position="1197"/>
        <end position="1212"/>
    </location>
</feature>
<feature type="compositionally biased region" description="Basic and acidic residues" evidence="5">
    <location>
        <begin position="700"/>
        <end position="711"/>
    </location>
</feature>
<keyword evidence="8" id="KW-1185">Reference proteome</keyword>
<sequence>MDDDDEFGDLYTDVLHFPSTATASAVPPPPPPSISSNDASKPPPVPLLPSDDDDDDDDDNAISFGASRPKAPAPPASIPPQNLASAPYEDGDDDWLLGRAPPDVEPPANWDDEDDKAPPDTAAPYGPHSGEPRVLEEDYEDRARVSEIPENDTEIAEEEHGDRYLGGGAGESMGIGDLDQVPVIPGLSVGPAPSRPFLDMKGGDVKPSGSEDWDSDSEDDLQIVLNDNHGPLGGERNDRVGDEEDDDEDGEEDLVIVTDEDQHHHLPAVEEQDWGGEEAIQPSGDGEKEMADAAKGNGPAGTAPAARTGYSNHGFHVQHHSTYKYIRPGAAPMSGGPSGGAVGPAGQVRPPLPLGPMAGRGRGDWRPAGGRGAPNAPKSFHSFGAPAWSNGSLGRATGSGLDFTLPAHKTIFDIDIQNFEEKPWRHPGVDISDFFNFGLDEDKWKDYCKQLASDGLDQLRLEATMQSKIRVYESGRSEQEYDPDLPPELAAAAGHHDISANSGHHGRADNGLDFNSQGRGAANIRAPVPTGRAIQVESGHGERLPSIDTRTPRLRDSDAIIEIVLQDPMDDPTRYDGALEQPEKDPQGKHYKGVREFEDERRAASEYDNRSPHALSGRKREMTRRGPVTPEEDGILPFRSEVHGHYHSNSKSRSPAYSGGSFEGHHGGRLPQGTSHARPSSASGEHSNDAIPSQSAHSNRHGDHQKGKLIDSTEVNQISEVSPAIAVETARELSVEQKYDEHDEKLALGDSSEVDGEDITSDFHISSETVGDDNLVYPGKKQKLSSRVEQPAVNDTADEDELRTSHSDNSRAKTGSGKDYQKRRENVDEVMQDGRSRRMGDVRRRHEGEEHILWRKDDYGSDARQDIDRNCIASKEREDTYRSSGHRDWDPISAHPVRCRSFERPKESSSISAWQRREEEIHSRRVKGEDIRRERSEGTGSRHRSKVRESDRNDRDEDLRSRKRVDDNDWRGRSRDGPPRQRERNNILINRRENLDDSHNKRKMDEEVSRRGKTDKEDALHGYRAREDSSRRKRERNDGIDHKRREDSTQLRDKAKDHQSAKHKDDSWHHREREDRQRLKQPHENAPTHREREEGRGVARSSRAIEDKSLGGNGRNKDELKPIGSDKDYQDKDRRRHNEQSKRGDLTGEENVSRYKGRGDVHAHEKQHNNDERSSRHERLSIHNDRHPNASDSQQMYRERHRENTRKVKESEANEQNNQVLGKRKHEDHNIHQNDKVSLKGTNEQESSNTSSATLSKKGHHQFHEQPKAHQLLDSLTKEGEEGLASDDENQQGSRRGRSKMERWTSHKERDYGAIDNVQTLSSSVNVKEVEGTNADMIQVDEIAKCEGNTHAGKLDPKSADVGQTADKITEDRCLDTVAKLKRRSERFKLPMPGEKEMTVSQKVESEVQLIQNEAVADTEVKPERPPRKRRWTGS</sequence>
<evidence type="ECO:0000256" key="1">
    <source>
        <dbReference type="ARBA" id="ARBA00004123"/>
    </source>
</evidence>
<feature type="compositionally biased region" description="Acidic residues" evidence="5">
    <location>
        <begin position="241"/>
        <end position="254"/>
    </location>
</feature>
<feature type="compositionally biased region" description="Basic and acidic residues" evidence="5">
    <location>
        <begin position="1299"/>
        <end position="1313"/>
    </location>
</feature>
<evidence type="ECO:0000259" key="6">
    <source>
        <dbReference type="Pfam" id="PF05182"/>
    </source>
</evidence>
<proteinExistence type="inferred from homology"/>
<protein>
    <submittedName>
        <fullName evidence="7">FIP1[V]-like protein</fullName>
    </submittedName>
</protein>
<feature type="compositionally biased region" description="Acidic residues" evidence="5">
    <location>
        <begin position="50"/>
        <end position="60"/>
    </location>
</feature>
<feature type="region of interest" description="Disordered" evidence="5">
    <location>
        <begin position="568"/>
        <end position="724"/>
    </location>
</feature>
<dbReference type="PANTHER" id="PTHR36884">
    <property type="entry name" value="FIP1[III]-LIKE PROTEIN"/>
    <property type="match status" value="1"/>
</dbReference>
<reference evidence="7" key="1">
    <citation type="journal article" date="2017" name="Gigascience">
        <title>The genome draft of coconut (Cocos nucifera).</title>
        <authorList>
            <person name="Xiao Y."/>
            <person name="Xu P."/>
            <person name="Fan H."/>
            <person name="Baudouin L."/>
            <person name="Xia W."/>
            <person name="Bocs S."/>
            <person name="Xu J."/>
            <person name="Li Q."/>
            <person name="Guo A."/>
            <person name="Zhou L."/>
            <person name="Li J."/>
            <person name="Wu Y."/>
            <person name="Ma Z."/>
            <person name="Armero A."/>
            <person name="Issali A.E."/>
            <person name="Liu N."/>
            <person name="Peng M."/>
            <person name="Yang Y."/>
        </authorList>
    </citation>
    <scope>NUCLEOTIDE SEQUENCE</scope>
    <source>
        <tissue evidence="7">Spear leaf of Hainan Tall coconut</tissue>
    </source>
</reference>
<comment type="caution">
    <text evidence="7">The sequence shown here is derived from an EMBL/GenBank/DDBJ whole genome shotgun (WGS) entry which is preliminary data.</text>
</comment>
<comment type="similarity">
    <text evidence="2">Belongs to the FIP1 family.</text>
</comment>
<feature type="domain" description="Pre-mRNA polyadenylation factor Fip1" evidence="6">
    <location>
        <begin position="413"/>
        <end position="451"/>
    </location>
</feature>
<keyword evidence="3" id="KW-0507">mRNA processing</keyword>
<feature type="region of interest" description="Disordered" evidence="5">
    <location>
        <begin position="1412"/>
        <end position="1435"/>
    </location>
</feature>
<evidence type="ECO:0000256" key="5">
    <source>
        <dbReference type="SAM" id="MobiDB-lite"/>
    </source>
</evidence>
<feature type="region of interest" description="Disordered" evidence="5">
    <location>
        <begin position="736"/>
        <end position="1315"/>
    </location>
</feature>
<evidence type="ECO:0000313" key="8">
    <source>
        <dbReference type="Proteomes" id="UP000797356"/>
    </source>
</evidence>
<keyword evidence="4" id="KW-0539">Nucleus</keyword>
<feature type="compositionally biased region" description="Basic and acidic residues" evidence="5">
    <location>
        <begin position="915"/>
        <end position="937"/>
    </location>
</feature>
<dbReference type="EMBL" id="CM017876">
    <property type="protein sequence ID" value="KAG1341876.1"/>
    <property type="molecule type" value="Genomic_DNA"/>
</dbReference>
<feature type="compositionally biased region" description="Basic and acidic residues" evidence="5">
    <location>
        <begin position="736"/>
        <end position="747"/>
    </location>
</feature>
<evidence type="ECO:0000256" key="3">
    <source>
        <dbReference type="ARBA" id="ARBA00022664"/>
    </source>
</evidence>
<dbReference type="GO" id="GO:0003723">
    <property type="term" value="F:RNA binding"/>
    <property type="evidence" value="ECO:0007669"/>
    <property type="project" value="TreeGrafter"/>
</dbReference>
<dbReference type="PANTHER" id="PTHR36884:SF1">
    <property type="entry name" value="FIP1[V]-LIKE PROTEIN"/>
    <property type="match status" value="1"/>
</dbReference>
<feature type="compositionally biased region" description="Gly residues" evidence="5">
    <location>
        <begin position="164"/>
        <end position="173"/>
    </location>
</feature>